<accession>A0AAV9JKN2</accession>
<dbReference type="Gene3D" id="3.30.1330.40">
    <property type="entry name" value="RutC-like"/>
    <property type="match status" value="2"/>
</dbReference>
<evidence type="ECO:0000256" key="5">
    <source>
        <dbReference type="ARBA" id="ARBA00048108"/>
    </source>
</evidence>
<dbReference type="GO" id="GO:0017178">
    <property type="term" value="F:diphthine-ammonia ligase activity"/>
    <property type="evidence" value="ECO:0007669"/>
    <property type="project" value="UniProtKB-EC"/>
</dbReference>
<evidence type="ECO:0000259" key="6">
    <source>
        <dbReference type="Pfam" id="PF01902"/>
    </source>
</evidence>
<dbReference type="EC" id="6.3.1.14" evidence="1"/>
<comment type="caution">
    <text evidence="7">The sequence shown here is derived from an EMBL/GenBank/DDBJ whole genome shotgun (WGS) entry which is preliminary data.</text>
</comment>
<dbReference type="PANTHER" id="PTHR12196">
    <property type="entry name" value="DOMAIN OF UNKNOWN FUNCTION 71 DUF71 -CONTAINING PROTEIN"/>
    <property type="match status" value="1"/>
</dbReference>
<sequence length="656" mass="71412">MTRLKVVALISGGKDSLFSILHCLANGHDVVALANLHPPLQHDEESVEDMDSYMYQTVGHAVIPLYEEALGLPLYRQEIIGTALNQDKSYHPDDDVAEAGGDETESLMPLLQRVKAAHPDLNAVSTGAIMSDYQRTRVESVAMRLGLTPLSYLWQWPSLPPHTQASLLEDMEVVGQDSRMIKVASGGLDDSFLWQNVADPRTIARLTKAAQRFGSSNDGAVLGEGGEYETLAVDGPGSLWKARIVLEESHRRVIPGDAGSAALLLREPRLIPKTEGEGNTPPLRIPPLLDPVFVDMLERLRMGPAESQYVADGLVSDALPGEMERFDTVSSYTDGAACLFAGRTGTGQTVAAQMESIMESLVNDTRDLRPQPGLPSIAYTTIILRSMADFAAINPVYGNYFTQPIPPARVTVACADVLPDGCHVMLGVTCMHSQTLARPDLRHGLHVQSRSYWAPANIGPYSQAVTLPSSDSNDDGHIVYVAGQIPLVPASMDLARADTGKASDDFSQQTVLALQHLTRIGEVMKVRRWVAAIAFVSVSSSTVASKLAHRARRAWLTLFETKPRADVEADEAEDFDVWDLTHGGGHGALGMQQHEASEGSAFTKGEIPPMWVVEVDALPRGASIEWVGYGTTKDAMPSIEIRHLHYLLHVFRQRIL</sequence>
<dbReference type="EMBL" id="JAVFHQ010000016">
    <property type="protein sequence ID" value="KAK4546057.1"/>
    <property type="molecule type" value="Genomic_DNA"/>
</dbReference>
<protein>
    <recommendedName>
        <fullName evidence="2">Diphthine--ammonia ligase</fullName>
        <ecNumber evidence="1">6.3.1.14</ecNumber>
    </recommendedName>
    <alternativeName>
        <fullName evidence="3">Diphthamide synthase</fullName>
    </alternativeName>
    <alternativeName>
        <fullName evidence="4">Diphthamide synthetase</fullName>
    </alternativeName>
</protein>
<dbReference type="CDD" id="cd06156">
    <property type="entry name" value="eu_AANH_C_2"/>
    <property type="match status" value="1"/>
</dbReference>
<dbReference type="AlphaFoldDB" id="A0AAV9JKN2"/>
<dbReference type="CDD" id="cd01994">
    <property type="entry name" value="AANH_PF0828-like"/>
    <property type="match status" value="1"/>
</dbReference>
<dbReference type="SUPFAM" id="SSF55298">
    <property type="entry name" value="YjgF-like"/>
    <property type="match status" value="2"/>
</dbReference>
<evidence type="ECO:0000256" key="1">
    <source>
        <dbReference type="ARBA" id="ARBA00012089"/>
    </source>
</evidence>
<dbReference type="FunFam" id="3.40.50.620:FF:000145">
    <property type="entry name" value="ATP-binding domain containing protein"/>
    <property type="match status" value="1"/>
</dbReference>
<feature type="domain" description="Diphthamide synthase" evidence="6">
    <location>
        <begin position="5"/>
        <end position="248"/>
    </location>
</feature>
<dbReference type="CDD" id="cd06155">
    <property type="entry name" value="eu_AANH_C_1"/>
    <property type="match status" value="1"/>
</dbReference>
<dbReference type="Pfam" id="PF01902">
    <property type="entry name" value="Diphthami_syn_2"/>
    <property type="match status" value="1"/>
</dbReference>
<dbReference type="Gene3D" id="3.40.50.620">
    <property type="entry name" value="HUPs"/>
    <property type="match status" value="1"/>
</dbReference>
<dbReference type="InterPro" id="IPR014729">
    <property type="entry name" value="Rossmann-like_a/b/a_fold"/>
</dbReference>
<name>A0AAV9JKN2_9PEZI</name>
<evidence type="ECO:0000313" key="7">
    <source>
        <dbReference type="EMBL" id="KAK4546057.1"/>
    </source>
</evidence>
<dbReference type="SUPFAM" id="SSF52402">
    <property type="entry name" value="Adenine nucleotide alpha hydrolases-like"/>
    <property type="match status" value="1"/>
</dbReference>
<reference evidence="7 8" key="1">
    <citation type="submission" date="2021-11" db="EMBL/GenBank/DDBJ databases">
        <title>Black yeast isolated from Biological Soil Crust.</title>
        <authorList>
            <person name="Kurbessoian T."/>
        </authorList>
    </citation>
    <scope>NUCLEOTIDE SEQUENCE [LARGE SCALE GENOMIC DNA]</scope>
    <source>
        <strain evidence="7 8">CCFEE 5522</strain>
    </source>
</reference>
<dbReference type="NCBIfam" id="TIGR00290">
    <property type="entry name" value="MJ0570_dom"/>
    <property type="match status" value="1"/>
</dbReference>
<evidence type="ECO:0000313" key="8">
    <source>
        <dbReference type="Proteomes" id="UP001324427"/>
    </source>
</evidence>
<comment type="catalytic activity">
    <reaction evidence="5">
        <text>diphthine-[translation elongation factor 2] + NH4(+) + ATP = diphthamide-[translation elongation factor 2] + AMP + diphosphate + H(+)</text>
        <dbReference type="Rhea" id="RHEA:19753"/>
        <dbReference type="Rhea" id="RHEA-COMP:10172"/>
        <dbReference type="Rhea" id="RHEA-COMP:10174"/>
        <dbReference type="ChEBI" id="CHEBI:15378"/>
        <dbReference type="ChEBI" id="CHEBI:16692"/>
        <dbReference type="ChEBI" id="CHEBI:28938"/>
        <dbReference type="ChEBI" id="CHEBI:30616"/>
        <dbReference type="ChEBI" id="CHEBI:33019"/>
        <dbReference type="ChEBI" id="CHEBI:82696"/>
        <dbReference type="ChEBI" id="CHEBI:456215"/>
        <dbReference type="EC" id="6.3.1.14"/>
    </reaction>
</comment>
<organism evidence="7 8">
    <name type="scientific">Oleoguttula mirabilis</name>
    <dbReference type="NCBI Taxonomy" id="1507867"/>
    <lineage>
        <taxon>Eukaryota</taxon>
        <taxon>Fungi</taxon>
        <taxon>Dikarya</taxon>
        <taxon>Ascomycota</taxon>
        <taxon>Pezizomycotina</taxon>
        <taxon>Dothideomycetes</taxon>
        <taxon>Dothideomycetidae</taxon>
        <taxon>Mycosphaerellales</taxon>
        <taxon>Teratosphaeriaceae</taxon>
        <taxon>Oleoguttula</taxon>
    </lineage>
</organism>
<dbReference type="Proteomes" id="UP001324427">
    <property type="component" value="Unassembled WGS sequence"/>
</dbReference>
<evidence type="ECO:0000256" key="4">
    <source>
        <dbReference type="ARBA" id="ARBA00031552"/>
    </source>
</evidence>
<dbReference type="InterPro" id="IPR035959">
    <property type="entry name" value="RutC-like_sf"/>
</dbReference>
<gene>
    <name evidence="7" type="ORF">LTR36_002194</name>
</gene>
<evidence type="ECO:0000256" key="2">
    <source>
        <dbReference type="ARBA" id="ARBA00018426"/>
    </source>
</evidence>
<dbReference type="Gene3D" id="3.90.1490.10">
    <property type="entry name" value="putative n-type atp pyrophosphatase, domain 2"/>
    <property type="match status" value="1"/>
</dbReference>
<dbReference type="InterPro" id="IPR030662">
    <property type="entry name" value="DPH6/MJ0570"/>
</dbReference>
<dbReference type="InterPro" id="IPR002761">
    <property type="entry name" value="Diphthami_syn_dom"/>
</dbReference>
<proteinExistence type="predicted"/>
<evidence type="ECO:0000256" key="3">
    <source>
        <dbReference type="ARBA" id="ARBA00029814"/>
    </source>
</evidence>
<keyword evidence="8" id="KW-1185">Reference proteome</keyword>
<dbReference type="GO" id="GO:0017183">
    <property type="term" value="P:protein histidyl modification to diphthamide"/>
    <property type="evidence" value="ECO:0007669"/>
    <property type="project" value="TreeGrafter"/>
</dbReference>
<dbReference type="PANTHER" id="PTHR12196:SF2">
    <property type="entry name" value="DIPHTHINE--AMMONIA LIGASE"/>
    <property type="match status" value="1"/>
</dbReference>